<name>A0A367IS47_RHIST</name>
<keyword evidence="3" id="KW-1185">Reference proteome</keyword>
<comment type="caution">
    <text evidence="2">The sequence shown here is derived from an EMBL/GenBank/DDBJ whole genome shotgun (WGS) entry which is preliminary data.</text>
</comment>
<reference evidence="2 3" key="1">
    <citation type="journal article" date="2018" name="G3 (Bethesda)">
        <title>Phylogenetic and Phylogenomic Definition of Rhizopus Species.</title>
        <authorList>
            <person name="Gryganskyi A.P."/>
            <person name="Golan J."/>
            <person name="Dolatabadi S."/>
            <person name="Mondo S."/>
            <person name="Robb S."/>
            <person name="Idnurm A."/>
            <person name="Muszewska A."/>
            <person name="Steczkiewicz K."/>
            <person name="Masonjones S."/>
            <person name="Liao H.L."/>
            <person name="Gajdeczka M.T."/>
            <person name="Anike F."/>
            <person name="Vuek A."/>
            <person name="Anishchenko I.M."/>
            <person name="Voigt K."/>
            <person name="de Hoog G.S."/>
            <person name="Smith M.E."/>
            <person name="Heitman J."/>
            <person name="Vilgalys R."/>
            <person name="Stajich J.E."/>
        </authorList>
    </citation>
    <scope>NUCLEOTIDE SEQUENCE [LARGE SCALE GENOMIC DNA]</scope>
    <source>
        <strain evidence="2 3">LSU 92-RS-03</strain>
    </source>
</reference>
<feature type="non-terminal residue" evidence="2">
    <location>
        <position position="65"/>
    </location>
</feature>
<dbReference type="EMBL" id="PJQM01005971">
    <property type="protein sequence ID" value="RCH80493.1"/>
    <property type="molecule type" value="Genomic_DNA"/>
</dbReference>
<dbReference type="AlphaFoldDB" id="A0A367IS47"/>
<protein>
    <submittedName>
        <fullName evidence="2">Uncharacterized protein</fullName>
    </submittedName>
</protein>
<proteinExistence type="predicted"/>
<feature type="compositionally biased region" description="Basic residues" evidence="1">
    <location>
        <begin position="56"/>
        <end position="65"/>
    </location>
</feature>
<dbReference type="Proteomes" id="UP000253551">
    <property type="component" value="Unassembled WGS sequence"/>
</dbReference>
<feature type="compositionally biased region" description="Acidic residues" evidence="1">
    <location>
        <begin position="39"/>
        <end position="52"/>
    </location>
</feature>
<sequence length="65" mass="7480">MTPTMKKNVHLLNSQRQQKEIDLEIAYDVSPTASQQLTEVDDSSDQDPDDDTSPLPRRRLNKLKK</sequence>
<feature type="region of interest" description="Disordered" evidence="1">
    <location>
        <begin position="32"/>
        <end position="65"/>
    </location>
</feature>
<evidence type="ECO:0000256" key="1">
    <source>
        <dbReference type="SAM" id="MobiDB-lite"/>
    </source>
</evidence>
<evidence type="ECO:0000313" key="3">
    <source>
        <dbReference type="Proteomes" id="UP000253551"/>
    </source>
</evidence>
<organism evidence="2 3">
    <name type="scientific">Rhizopus stolonifer</name>
    <name type="common">Rhizopus nigricans</name>
    <dbReference type="NCBI Taxonomy" id="4846"/>
    <lineage>
        <taxon>Eukaryota</taxon>
        <taxon>Fungi</taxon>
        <taxon>Fungi incertae sedis</taxon>
        <taxon>Mucoromycota</taxon>
        <taxon>Mucoromycotina</taxon>
        <taxon>Mucoromycetes</taxon>
        <taxon>Mucorales</taxon>
        <taxon>Mucorineae</taxon>
        <taxon>Rhizopodaceae</taxon>
        <taxon>Rhizopus</taxon>
    </lineage>
</organism>
<gene>
    <name evidence="2" type="ORF">CU098_007796</name>
</gene>
<evidence type="ECO:0000313" key="2">
    <source>
        <dbReference type="EMBL" id="RCH80493.1"/>
    </source>
</evidence>
<accession>A0A367IS47</accession>